<dbReference type="InterPro" id="IPR046341">
    <property type="entry name" value="SET_dom_sf"/>
</dbReference>
<dbReference type="PANTHER" id="PTHR47332">
    <property type="entry name" value="SET DOMAIN-CONTAINING PROTEIN 5"/>
    <property type="match status" value="1"/>
</dbReference>
<dbReference type="InterPro" id="IPR001214">
    <property type="entry name" value="SET_dom"/>
</dbReference>
<dbReference type="CDD" id="cd20071">
    <property type="entry name" value="SET_SMYD"/>
    <property type="match status" value="1"/>
</dbReference>
<evidence type="ECO:0000259" key="2">
    <source>
        <dbReference type="PROSITE" id="PS50280"/>
    </source>
</evidence>
<evidence type="ECO:0000256" key="1">
    <source>
        <dbReference type="SAM" id="MobiDB-lite"/>
    </source>
</evidence>
<organism evidence="3 4">
    <name type="scientific">Apiospora kogelbergensis</name>
    <dbReference type="NCBI Taxonomy" id="1337665"/>
    <lineage>
        <taxon>Eukaryota</taxon>
        <taxon>Fungi</taxon>
        <taxon>Dikarya</taxon>
        <taxon>Ascomycota</taxon>
        <taxon>Pezizomycotina</taxon>
        <taxon>Sordariomycetes</taxon>
        <taxon>Xylariomycetidae</taxon>
        <taxon>Amphisphaeriales</taxon>
        <taxon>Apiosporaceae</taxon>
        <taxon>Apiospora</taxon>
    </lineage>
</organism>
<feature type="domain" description="SET" evidence="2">
    <location>
        <begin position="8"/>
        <end position="160"/>
    </location>
</feature>
<evidence type="ECO:0000313" key="4">
    <source>
        <dbReference type="Proteomes" id="UP001392437"/>
    </source>
</evidence>
<evidence type="ECO:0000313" key="3">
    <source>
        <dbReference type="EMBL" id="KAK8109926.1"/>
    </source>
</evidence>
<dbReference type="Proteomes" id="UP001392437">
    <property type="component" value="Unassembled WGS sequence"/>
</dbReference>
<dbReference type="PROSITE" id="PS50280">
    <property type="entry name" value="SET"/>
    <property type="match status" value="1"/>
</dbReference>
<dbReference type="InterPro" id="IPR053185">
    <property type="entry name" value="SET_domain_protein"/>
</dbReference>
<gene>
    <name evidence="3" type="ORF">PG999_008063</name>
</gene>
<accession>A0AAW0QQA6</accession>
<sequence length="396" mass="43644">MAATTPEPLWEVQRIPNKGYGVIATAPIEPGTRILVEKPLYTRPMTDDPIPRQNSIVESLVQSLPGRAQRDAFHGLASSFDVLYPDHPYYSIATTNEVVLSGAQDGGGVSGLFLRWSRFNHACAPSAYWAWHDEGALKGALTVHAIRRIQPGDEISISYFENRVMPHDDRERYLAEIYCFACDCALCSLAPGPWRDDVDERLERLAAFWRKYHLGEANVFLIPPPLPTHLHDHPTKPTRSPPQQKQKQETGLHKTSAAICKILKAASPSVAKQPRLSSKLRKTSTERGGGGEDGDIGGCIDITFVYEIALALTLVLGDAARAAVFAARNQARYALTSGADCVSALRAGRCARNPRADRSFGALSSGGKRIIRSKAPDVDEIEEEAFEEWLWSAEDW</sequence>
<dbReference type="SMART" id="SM00317">
    <property type="entry name" value="SET"/>
    <property type="match status" value="1"/>
</dbReference>
<proteinExistence type="predicted"/>
<dbReference type="AlphaFoldDB" id="A0AAW0QQA6"/>
<feature type="region of interest" description="Disordered" evidence="1">
    <location>
        <begin position="226"/>
        <end position="251"/>
    </location>
</feature>
<protein>
    <submittedName>
        <fullName evidence="3">SET domain-containing protein</fullName>
    </submittedName>
</protein>
<comment type="caution">
    <text evidence="3">The sequence shown here is derived from an EMBL/GenBank/DDBJ whole genome shotgun (WGS) entry which is preliminary data.</text>
</comment>
<reference evidence="3 4" key="1">
    <citation type="submission" date="2023-01" db="EMBL/GenBank/DDBJ databases">
        <title>Analysis of 21 Apiospora genomes using comparative genomics revels a genus with tremendous synthesis potential of carbohydrate active enzymes and secondary metabolites.</title>
        <authorList>
            <person name="Sorensen T."/>
        </authorList>
    </citation>
    <scope>NUCLEOTIDE SEQUENCE [LARGE SCALE GENOMIC DNA]</scope>
    <source>
        <strain evidence="3 4">CBS 117206</strain>
    </source>
</reference>
<dbReference type="EMBL" id="JAQQWP010000007">
    <property type="protein sequence ID" value="KAK8109926.1"/>
    <property type="molecule type" value="Genomic_DNA"/>
</dbReference>
<dbReference type="PANTHER" id="PTHR47332:SF4">
    <property type="entry name" value="SET DOMAIN-CONTAINING PROTEIN 5"/>
    <property type="match status" value="1"/>
</dbReference>
<keyword evidence="4" id="KW-1185">Reference proteome</keyword>
<dbReference type="Pfam" id="PF00856">
    <property type="entry name" value="SET"/>
    <property type="match status" value="1"/>
</dbReference>
<dbReference type="Gene3D" id="2.170.270.10">
    <property type="entry name" value="SET domain"/>
    <property type="match status" value="1"/>
</dbReference>
<dbReference type="SUPFAM" id="SSF82199">
    <property type="entry name" value="SET domain"/>
    <property type="match status" value="1"/>
</dbReference>
<feature type="region of interest" description="Disordered" evidence="1">
    <location>
        <begin position="270"/>
        <end position="292"/>
    </location>
</feature>
<name>A0AAW0QQA6_9PEZI</name>